<accession>K5W720</accession>
<reference evidence="1 2" key="1">
    <citation type="journal article" date="2012" name="BMC Genomics">
        <title>Comparative genomics of the white-rot fungi, Phanerochaete carnosa and P. chrysosporium, to elucidate the genetic basis of the distinct wood types they colonize.</title>
        <authorList>
            <person name="Suzuki H."/>
            <person name="MacDonald J."/>
            <person name="Syed K."/>
            <person name="Salamov A."/>
            <person name="Hori C."/>
            <person name="Aerts A."/>
            <person name="Henrissat B."/>
            <person name="Wiebenga A."/>
            <person name="vanKuyk P.A."/>
            <person name="Barry K."/>
            <person name="Lindquist E."/>
            <person name="LaButti K."/>
            <person name="Lapidus A."/>
            <person name="Lucas S."/>
            <person name="Coutinho P."/>
            <person name="Gong Y."/>
            <person name="Samejima M."/>
            <person name="Mahadevan R."/>
            <person name="Abou-Zaid M."/>
            <person name="de Vries R.P."/>
            <person name="Igarashi K."/>
            <person name="Yadav J.S."/>
            <person name="Grigoriev I.V."/>
            <person name="Master E.R."/>
        </authorList>
    </citation>
    <scope>NUCLEOTIDE SEQUENCE [LARGE SCALE GENOMIC DNA]</scope>
    <source>
        <strain evidence="1 2">HHB-10118-sp</strain>
    </source>
</reference>
<evidence type="ECO:0008006" key="3">
    <source>
        <dbReference type="Google" id="ProtNLM"/>
    </source>
</evidence>
<gene>
    <name evidence="1" type="ORF">PHACADRAFT_119804</name>
</gene>
<name>K5W720_PHACS</name>
<evidence type="ECO:0000313" key="1">
    <source>
        <dbReference type="EMBL" id="EKM54950.1"/>
    </source>
</evidence>
<dbReference type="EMBL" id="JH930472">
    <property type="protein sequence ID" value="EKM54950.1"/>
    <property type="molecule type" value="Genomic_DNA"/>
</dbReference>
<sequence>MRKDALDGSGRDYVSAKKRALARDDFRCMLCGIYDKNSVKHNRAFFPKHVLDAVGTGFTSGCHILSEFTLRDDDSMDLGHDRKREYAASVLSVLSSFGLNTFVEDMVKQSTINHLSNVLTMANPFRDLFDRLELWLEGTNIPNEHKICVGDESLLMLFRLRERNLRFRAHVPGRDDLPLPDSRLLAIHAACARTMQLSGAAEHISGYDWDAEDLQVLAEDGSSSAVLLEKVKRIAVFSSSSAQDVSRSS</sequence>
<evidence type="ECO:0000313" key="2">
    <source>
        <dbReference type="Proteomes" id="UP000008370"/>
    </source>
</evidence>
<dbReference type="AlphaFoldDB" id="K5W720"/>
<dbReference type="InParanoid" id="K5W720"/>
<proteinExistence type="predicted"/>
<protein>
    <recommendedName>
        <fullName evidence="3">HNH nuclease domain-containing protein</fullName>
    </recommendedName>
</protein>
<dbReference type="Proteomes" id="UP000008370">
    <property type="component" value="Unassembled WGS sequence"/>
</dbReference>
<dbReference type="GeneID" id="18907866"/>
<keyword evidence="2" id="KW-1185">Reference proteome</keyword>
<dbReference type="KEGG" id="pco:PHACADRAFT_119804"/>
<dbReference type="RefSeq" id="XP_007395299.1">
    <property type="nucleotide sequence ID" value="XM_007395237.1"/>
</dbReference>
<organism evidence="1 2">
    <name type="scientific">Phanerochaete carnosa (strain HHB-10118-sp)</name>
    <name type="common">White-rot fungus</name>
    <name type="synonym">Peniophora carnosa</name>
    <dbReference type="NCBI Taxonomy" id="650164"/>
    <lineage>
        <taxon>Eukaryota</taxon>
        <taxon>Fungi</taxon>
        <taxon>Dikarya</taxon>
        <taxon>Basidiomycota</taxon>
        <taxon>Agaricomycotina</taxon>
        <taxon>Agaricomycetes</taxon>
        <taxon>Polyporales</taxon>
        <taxon>Phanerochaetaceae</taxon>
        <taxon>Phanerochaete</taxon>
    </lineage>
</organism>
<dbReference type="OrthoDB" id="2104739at2759"/>
<dbReference type="HOGENOM" id="CLU_049186_2_0_1"/>